<feature type="domain" description="Acyl-CoA dehydrogenase/oxidase C-terminal" evidence="12">
    <location>
        <begin position="247"/>
        <end position="394"/>
    </location>
</feature>
<evidence type="ECO:0000256" key="10">
    <source>
        <dbReference type="ARBA" id="ARBA00049493"/>
    </source>
</evidence>
<evidence type="ECO:0000256" key="8">
    <source>
        <dbReference type="ARBA" id="ARBA00037927"/>
    </source>
</evidence>
<name>A0A3E0E7G4_9BACT</name>
<dbReference type="Gene3D" id="1.10.540.10">
    <property type="entry name" value="Acyl-CoA dehydrogenase/oxidase, N-terminal domain"/>
    <property type="match status" value="1"/>
</dbReference>
<dbReference type="InterPro" id="IPR009100">
    <property type="entry name" value="AcylCoA_DH/oxidase_NM_dom_sf"/>
</dbReference>
<keyword evidence="5" id="KW-0809">Transit peptide</keyword>
<keyword evidence="16" id="KW-1185">Reference proteome</keyword>
<comment type="pathway">
    <text evidence="8">Amino-acid metabolism; tryptophan metabolism.</text>
</comment>
<evidence type="ECO:0000256" key="1">
    <source>
        <dbReference type="ARBA" id="ARBA00001974"/>
    </source>
</evidence>
<dbReference type="AlphaFoldDB" id="A0A3E0E7G4"/>
<dbReference type="SUPFAM" id="SSF47203">
    <property type="entry name" value="Acyl-CoA dehydrogenase C-terminal domain-like"/>
    <property type="match status" value="1"/>
</dbReference>
<protein>
    <recommendedName>
        <fullName evidence="9">glutaryl-CoA dehydrogenase (ETF)</fullName>
        <ecNumber evidence="9">1.3.8.6</ecNumber>
    </recommendedName>
</protein>
<dbReference type="RefSeq" id="WP_086540360.1">
    <property type="nucleotide sequence ID" value="NZ_MSSW01000009.1"/>
</dbReference>
<evidence type="ECO:0000256" key="5">
    <source>
        <dbReference type="ARBA" id="ARBA00022946"/>
    </source>
</evidence>
<gene>
    <name evidence="15" type="ORF">C8N25_10117</name>
</gene>
<dbReference type="Gene3D" id="1.20.140.10">
    <property type="entry name" value="Butyryl-CoA Dehydrogenase, subunit A, domain 3"/>
    <property type="match status" value="1"/>
</dbReference>
<keyword evidence="3 11" id="KW-0285">Flavoprotein</keyword>
<keyword evidence="6 11" id="KW-0560">Oxidoreductase</keyword>
<comment type="cofactor">
    <cofactor evidence="1 11">
        <name>FAD</name>
        <dbReference type="ChEBI" id="CHEBI:57692"/>
    </cofactor>
</comment>
<dbReference type="EMBL" id="QUNF01000001">
    <property type="protein sequence ID" value="REG94192.1"/>
    <property type="molecule type" value="Genomic_DNA"/>
</dbReference>
<keyword evidence="4 11" id="KW-0274">FAD</keyword>
<organism evidence="15 16">
    <name type="scientific">Algoriphagus antarcticus</name>
    <dbReference type="NCBI Taxonomy" id="238540"/>
    <lineage>
        <taxon>Bacteria</taxon>
        <taxon>Pseudomonadati</taxon>
        <taxon>Bacteroidota</taxon>
        <taxon>Cytophagia</taxon>
        <taxon>Cytophagales</taxon>
        <taxon>Cyclobacteriaceae</taxon>
        <taxon>Algoriphagus</taxon>
    </lineage>
</organism>
<dbReference type="GO" id="GO:0046949">
    <property type="term" value="P:fatty-acyl-CoA biosynthetic process"/>
    <property type="evidence" value="ECO:0007669"/>
    <property type="project" value="TreeGrafter"/>
</dbReference>
<evidence type="ECO:0000313" key="15">
    <source>
        <dbReference type="EMBL" id="REG94192.1"/>
    </source>
</evidence>
<dbReference type="Pfam" id="PF02770">
    <property type="entry name" value="Acyl-CoA_dh_M"/>
    <property type="match status" value="1"/>
</dbReference>
<evidence type="ECO:0000256" key="2">
    <source>
        <dbReference type="ARBA" id="ARBA00009347"/>
    </source>
</evidence>
<feature type="domain" description="Acyl-CoA dehydrogenase/oxidase N-terminal" evidence="14">
    <location>
        <begin position="28"/>
        <end position="140"/>
    </location>
</feature>
<dbReference type="InterPro" id="IPR006091">
    <property type="entry name" value="Acyl-CoA_Oxase/DH_mid-dom"/>
</dbReference>
<dbReference type="PANTHER" id="PTHR42807">
    <property type="entry name" value="GLUTARYL-COA DEHYDROGENASE, MITOCHONDRIAL"/>
    <property type="match status" value="1"/>
</dbReference>
<evidence type="ECO:0000256" key="6">
    <source>
        <dbReference type="ARBA" id="ARBA00023002"/>
    </source>
</evidence>
<evidence type="ECO:0000256" key="4">
    <source>
        <dbReference type="ARBA" id="ARBA00022827"/>
    </source>
</evidence>
<dbReference type="InterPro" id="IPR009075">
    <property type="entry name" value="AcylCo_DH/oxidase_C"/>
</dbReference>
<sequence>MESVEIRKSLKQDTFDGVDFLDIDNLLTDEHKLIRTSIRDFVKREISPYIEDWSQNAYFPTEIVKKFGDVGAFGPQIPEQYGGGGVDYISYGLIMQEIERGDSGMRSTASVQGSLVMYPIYKFGSEEQRNKYLPKLASGEMLGCFGLTEPDHGSNPSGMVTNFKDMGDHFLLNGAKMWISNSPQADIAVVWAKDESGRIHGLIVERGMEGFSTPETHGKWSLRASCTGELVFDNVKVPKENLLPGKSGLGAPLMCLDSARFGIAWGAIGAAMDCYESARKYAAERIQFGKPIASFQLIQKKLSEMLTEITKAQLLAWKVGKMMNEGKAKTVHISMAKRNNVDMALHVAREARQIHGGMGITGEYPIMRHMMNLESVITYEGTHDIHLLILGQEITGIPAFV</sequence>
<dbReference type="InterPro" id="IPR013786">
    <property type="entry name" value="AcylCoA_DH/ox_N"/>
</dbReference>
<evidence type="ECO:0000313" key="16">
    <source>
        <dbReference type="Proteomes" id="UP000256405"/>
    </source>
</evidence>
<accession>A0A3E0E7G4</accession>
<dbReference type="InterPro" id="IPR052033">
    <property type="entry name" value="Glutaryl-CoA_DH_mitochondrial"/>
</dbReference>
<dbReference type="Gene3D" id="2.40.110.10">
    <property type="entry name" value="Butyryl-CoA Dehydrogenase, subunit A, domain 2"/>
    <property type="match status" value="1"/>
</dbReference>
<dbReference type="FunFam" id="1.10.540.10:FF:000002">
    <property type="entry name" value="Acyl-CoA dehydrogenase FadE19"/>
    <property type="match status" value="1"/>
</dbReference>
<comment type="catalytic activity">
    <reaction evidence="10">
        <text>glutaryl-CoA + oxidized [electron-transfer flavoprotein] + 2 H(+) = (2E)-butenoyl-CoA + reduced [electron-transfer flavoprotein] + CO2</text>
        <dbReference type="Rhea" id="RHEA:13389"/>
        <dbReference type="Rhea" id="RHEA-COMP:10685"/>
        <dbReference type="Rhea" id="RHEA-COMP:10686"/>
        <dbReference type="ChEBI" id="CHEBI:15378"/>
        <dbReference type="ChEBI" id="CHEBI:16526"/>
        <dbReference type="ChEBI" id="CHEBI:57332"/>
        <dbReference type="ChEBI" id="CHEBI:57378"/>
        <dbReference type="ChEBI" id="CHEBI:57692"/>
        <dbReference type="ChEBI" id="CHEBI:58307"/>
        <dbReference type="EC" id="1.3.8.6"/>
    </reaction>
</comment>
<comment type="similarity">
    <text evidence="2 11">Belongs to the acyl-CoA dehydrogenase family.</text>
</comment>
<dbReference type="Pfam" id="PF02771">
    <property type="entry name" value="Acyl-CoA_dh_N"/>
    <property type="match status" value="1"/>
</dbReference>
<dbReference type="GO" id="GO:0004361">
    <property type="term" value="F:glutaryl-CoA dehydrogenase activity"/>
    <property type="evidence" value="ECO:0007669"/>
    <property type="project" value="UniProtKB-EC"/>
</dbReference>
<evidence type="ECO:0000259" key="12">
    <source>
        <dbReference type="Pfam" id="PF00441"/>
    </source>
</evidence>
<evidence type="ECO:0000259" key="13">
    <source>
        <dbReference type="Pfam" id="PF02770"/>
    </source>
</evidence>
<dbReference type="PROSITE" id="PS00073">
    <property type="entry name" value="ACYL_COA_DH_2"/>
    <property type="match status" value="1"/>
</dbReference>
<dbReference type="EC" id="1.3.8.6" evidence="9"/>
<comment type="caution">
    <text evidence="15">The sequence shown here is derived from an EMBL/GenBank/DDBJ whole genome shotgun (WGS) entry which is preliminary data.</text>
</comment>
<evidence type="ECO:0000256" key="11">
    <source>
        <dbReference type="RuleBase" id="RU362125"/>
    </source>
</evidence>
<proteinExistence type="inferred from homology"/>
<dbReference type="SUPFAM" id="SSF56645">
    <property type="entry name" value="Acyl-CoA dehydrogenase NM domain-like"/>
    <property type="match status" value="1"/>
</dbReference>
<dbReference type="Pfam" id="PF00441">
    <property type="entry name" value="Acyl-CoA_dh_1"/>
    <property type="match status" value="1"/>
</dbReference>
<dbReference type="GO" id="GO:0000062">
    <property type="term" value="F:fatty-acyl-CoA binding"/>
    <property type="evidence" value="ECO:0007669"/>
    <property type="project" value="TreeGrafter"/>
</dbReference>
<feature type="domain" description="Acyl-CoA oxidase/dehydrogenase middle" evidence="13">
    <location>
        <begin position="144"/>
        <end position="235"/>
    </location>
</feature>
<evidence type="ECO:0000256" key="9">
    <source>
        <dbReference type="ARBA" id="ARBA00039033"/>
    </source>
</evidence>
<dbReference type="GO" id="GO:0033539">
    <property type="term" value="P:fatty acid beta-oxidation using acyl-CoA dehydrogenase"/>
    <property type="evidence" value="ECO:0007669"/>
    <property type="project" value="TreeGrafter"/>
</dbReference>
<evidence type="ECO:0000256" key="7">
    <source>
        <dbReference type="ARBA" id="ARBA00037899"/>
    </source>
</evidence>
<dbReference type="Proteomes" id="UP000256405">
    <property type="component" value="Unassembled WGS sequence"/>
</dbReference>
<evidence type="ECO:0000256" key="3">
    <source>
        <dbReference type="ARBA" id="ARBA00022630"/>
    </source>
</evidence>
<dbReference type="GO" id="GO:0050660">
    <property type="term" value="F:flavin adenine dinucleotide binding"/>
    <property type="evidence" value="ECO:0007669"/>
    <property type="project" value="InterPro"/>
</dbReference>
<dbReference type="InterPro" id="IPR037069">
    <property type="entry name" value="AcylCoA_DH/ox_N_sf"/>
</dbReference>
<dbReference type="InterPro" id="IPR006089">
    <property type="entry name" value="Acyl-CoA_DH_CS"/>
</dbReference>
<reference evidence="15 16" key="1">
    <citation type="submission" date="2018-08" db="EMBL/GenBank/DDBJ databases">
        <title>Genomic Encyclopedia of Archaeal and Bacterial Type Strains, Phase II (KMG-II): from individual species to whole genera.</title>
        <authorList>
            <person name="Goeker M."/>
        </authorList>
    </citation>
    <scope>NUCLEOTIDE SEQUENCE [LARGE SCALE GENOMIC DNA]</scope>
    <source>
        <strain evidence="15 16">DSM 15986</strain>
    </source>
</reference>
<comment type="pathway">
    <text evidence="7">Amino-acid metabolism; lysine degradation.</text>
</comment>
<dbReference type="OrthoDB" id="1489360at2"/>
<dbReference type="PANTHER" id="PTHR42807:SF1">
    <property type="entry name" value="GLUTARYL-COA DEHYDROGENASE, MITOCHONDRIAL"/>
    <property type="match status" value="1"/>
</dbReference>
<dbReference type="InterPro" id="IPR036250">
    <property type="entry name" value="AcylCo_DH-like_C"/>
</dbReference>
<dbReference type="InterPro" id="IPR046373">
    <property type="entry name" value="Acyl-CoA_Oxase/DH_mid-dom_sf"/>
</dbReference>
<evidence type="ECO:0000259" key="14">
    <source>
        <dbReference type="Pfam" id="PF02771"/>
    </source>
</evidence>